<dbReference type="GO" id="GO:0016301">
    <property type="term" value="F:kinase activity"/>
    <property type="evidence" value="ECO:0007669"/>
    <property type="project" value="UniProtKB-KW"/>
</dbReference>
<keyword evidence="2 3" id="KW-0833">Ubl conjugation pathway</keyword>
<reference evidence="7" key="1">
    <citation type="submission" date="2025-08" db="UniProtKB">
        <authorList>
            <consortium name="RefSeq"/>
        </authorList>
    </citation>
    <scope>IDENTIFICATION</scope>
    <source>
        <strain evidence="7">Mau12</strain>
        <tissue evidence="7">Whole Body</tissue>
    </source>
</reference>
<evidence type="ECO:0000313" key="6">
    <source>
        <dbReference type="Proteomes" id="UP000515162"/>
    </source>
</evidence>
<dbReference type="SUPFAM" id="SSF54695">
    <property type="entry name" value="POZ domain"/>
    <property type="match status" value="1"/>
</dbReference>
<dbReference type="InterPro" id="IPR016072">
    <property type="entry name" value="Skp1_comp_dimer"/>
</dbReference>
<evidence type="ECO:0000256" key="2">
    <source>
        <dbReference type="ARBA" id="ARBA00022786"/>
    </source>
</evidence>
<dbReference type="AlphaFoldDB" id="A0A6P8JS60"/>
<dbReference type="InterPro" id="IPR036296">
    <property type="entry name" value="SKP1-like_dim_sf"/>
</dbReference>
<feature type="domain" description="SKP1 component POZ" evidence="5">
    <location>
        <begin position="3"/>
        <end position="65"/>
    </location>
</feature>
<feature type="domain" description="SKP1 component dimerisation" evidence="4">
    <location>
        <begin position="111"/>
        <end position="158"/>
    </location>
</feature>
<dbReference type="PIRSF" id="PIRSF028729">
    <property type="entry name" value="E3_ubiquit_lig_SCF_Skp"/>
    <property type="match status" value="1"/>
</dbReference>
<evidence type="ECO:0000256" key="3">
    <source>
        <dbReference type="PIRNR" id="PIRNR028729"/>
    </source>
</evidence>
<evidence type="ECO:0000313" key="7">
    <source>
        <dbReference type="RefSeq" id="XP_033155454.1"/>
    </source>
</evidence>
<comment type="similarity">
    <text evidence="1 3">Belongs to the SKP1 family.</text>
</comment>
<dbReference type="InterPro" id="IPR016073">
    <property type="entry name" value="Skp1_comp_POZ"/>
</dbReference>
<evidence type="ECO:0000259" key="4">
    <source>
        <dbReference type="Pfam" id="PF01466"/>
    </source>
</evidence>
<dbReference type="Pfam" id="PF03931">
    <property type="entry name" value="Skp1_POZ"/>
    <property type="match status" value="1"/>
</dbReference>
<dbReference type="Gene3D" id="3.30.710.10">
    <property type="entry name" value="Potassium Channel Kv1.1, Chain A"/>
    <property type="match status" value="1"/>
</dbReference>
<dbReference type="PANTHER" id="PTHR11165">
    <property type="entry name" value="SKP1"/>
    <property type="match status" value="1"/>
</dbReference>
<gene>
    <name evidence="7" type="primary">LOC117137853</name>
</gene>
<dbReference type="GO" id="GO:0006511">
    <property type="term" value="P:ubiquitin-dependent protein catabolic process"/>
    <property type="evidence" value="ECO:0007669"/>
    <property type="project" value="InterPro"/>
</dbReference>
<evidence type="ECO:0000259" key="5">
    <source>
        <dbReference type="Pfam" id="PF03931"/>
    </source>
</evidence>
<dbReference type="SMART" id="SM00512">
    <property type="entry name" value="Skp1"/>
    <property type="match status" value="1"/>
</dbReference>
<dbReference type="GO" id="GO:0016567">
    <property type="term" value="P:protein ubiquitination"/>
    <property type="evidence" value="ECO:0007669"/>
    <property type="project" value="UniProtKB-UniPathway"/>
</dbReference>
<dbReference type="SUPFAM" id="SSF81382">
    <property type="entry name" value="Skp1 dimerisation domain-like"/>
    <property type="match status" value="1"/>
</dbReference>
<dbReference type="RefSeq" id="XP_033155454.1">
    <property type="nucleotide sequence ID" value="XM_033299563.1"/>
</dbReference>
<name>A0A6P8JS60_DROMA</name>
<dbReference type="Pfam" id="PF01466">
    <property type="entry name" value="Skp1"/>
    <property type="match status" value="1"/>
</dbReference>
<keyword evidence="7" id="KW-0418">Kinase</keyword>
<dbReference type="InterPro" id="IPR001232">
    <property type="entry name" value="SKP1-like"/>
</dbReference>
<protein>
    <submittedName>
        <fullName evidence="7">S-phase kinase-associated protein 1</fullName>
    </submittedName>
</protein>
<dbReference type="GeneID" id="117137853"/>
<dbReference type="InterPro" id="IPR011333">
    <property type="entry name" value="SKP1/BTB/POZ_sf"/>
</dbReference>
<evidence type="ECO:0000256" key="1">
    <source>
        <dbReference type="ARBA" id="ARBA00009993"/>
    </source>
</evidence>
<dbReference type="FunFam" id="3.30.710.10:FF:000018">
    <property type="entry name" value="S-phase kinase-associated protein 1"/>
    <property type="match status" value="1"/>
</dbReference>
<dbReference type="UniPathway" id="UPA00143"/>
<comment type="pathway">
    <text evidence="3">Protein modification; protein ubiquitination.</text>
</comment>
<keyword evidence="7" id="KW-0808">Transferase</keyword>
<keyword evidence="6" id="KW-1185">Reference proteome</keyword>
<accession>A0A6P8JS60</accession>
<sequence>MPIIRLESADKEIFDTDQEIAKCSETIRIAIEDMGDESDNSVLPLPNVNSLILKKVLHWATYHKDDPVVTEEVENKEKRTDDISSWDADFLKVDQGTLFELILAANYLNIQGLLDVTCKTVANMIKGKSPQDIRDTFAIQNDFLPQEEEQVRKENEWCEDKA</sequence>
<dbReference type="CDD" id="cd18322">
    <property type="entry name" value="BTB_POZ_SKP1"/>
    <property type="match status" value="1"/>
</dbReference>
<dbReference type="InterPro" id="IPR016897">
    <property type="entry name" value="SKP1"/>
</dbReference>
<dbReference type="Proteomes" id="UP000515162">
    <property type="component" value="Chromosome 2R"/>
</dbReference>
<proteinExistence type="inferred from homology"/>
<organism evidence="6 7">
    <name type="scientific">Drosophila mauritiana</name>
    <name type="common">Fruit fly</name>
    <dbReference type="NCBI Taxonomy" id="7226"/>
    <lineage>
        <taxon>Eukaryota</taxon>
        <taxon>Metazoa</taxon>
        <taxon>Ecdysozoa</taxon>
        <taxon>Arthropoda</taxon>
        <taxon>Hexapoda</taxon>
        <taxon>Insecta</taxon>
        <taxon>Pterygota</taxon>
        <taxon>Neoptera</taxon>
        <taxon>Endopterygota</taxon>
        <taxon>Diptera</taxon>
        <taxon>Brachycera</taxon>
        <taxon>Muscomorpha</taxon>
        <taxon>Ephydroidea</taxon>
        <taxon>Drosophilidae</taxon>
        <taxon>Drosophila</taxon>
        <taxon>Sophophora</taxon>
    </lineage>
</organism>